<evidence type="ECO:0000313" key="3">
    <source>
        <dbReference type="Proteomes" id="UP000244925"/>
    </source>
</evidence>
<organism evidence="2 3">
    <name type="scientific">Paramuribaculum intestinale</name>
    <dbReference type="NCBI Taxonomy" id="2094151"/>
    <lineage>
        <taxon>Bacteria</taxon>
        <taxon>Pseudomonadati</taxon>
        <taxon>Bacteroidota</taxon>
        <taxon>Bacteroidia</taxon>
        <taxon>Bacteroidales</taxon>
        <taxon>Muribaculaceae</taxon>
        <taxon>Paramuribaculum</taxon>
    </lineage>
</organism>
<proteinExistence type="predicted"/>
<reference evidence="3" key="1">
    <citation type="submission" date="2018-02" db="EMBL/GenBank/DDBJ databases">
        <authorList>
            <person name="Clavel T."/>
            <person name="Strowig T."/>
        </authorList>
    </citation>
    <scope>NUCLEOTIDE SEQUENCE [LARGE SCALE GENOMIC DNA]</scope>
    <source>
        <strain evidence="3">DSM 100764</strain>
    </source>
</reference>
<feature type="transmembrane region" description="Helical" evidence="1">
    <location>
        <begin position="36"/>
        <end position="59"/>
    </location>
</feature>
<gene>
    <name evidence="2" type="ORF">C5O25_07590</name>
</gene>
<sequence length="91" mass="11095">MRDTPSETIKNTIMPELLLFIYLTLFNLLFKGVCWIVLTLFRIALFIFRWTIEIIIYAIRFLYRQLSKVAAWGWRKGFTHYRTRYSRQLTP</sequence>
<accession>A0A2V1IXC6</accession>
<dbReference type="AlphaFoldDB" id="A0A2V1IXC6"/>
<name>A0A2V1IXC6_9BACT</name>
<evidence type="ECO:0000256" key="1">
    <source>
        <dbReference type="SAM" id="Phobius"/>
    </source>
</evidence>
<keyword evidence="1" id="KW-0472">Membrane</keyword>
<dbReference type="Proteomes" id="UP000244925">
    <property type="component" value="Unassembled WGS sequence"/>
</dbReference>
<keyword evidence="1" id="KW-1133">Transmembrane helix</keyword>
<keyword evidence="3" id="KW-1185">Reference proteome</keyword>
<dbReference type="EMBL" id="PUBV01000014">
    <property type="protein sequence ID" value="PWB07271.1"/>
    <property type="molecule type" value="Genomic_DNA"/>
</dbReference>
<evidence type="ECO:0000313" key="2">
    <source>
        <dbReference type="EMBL" id="PWB07271.1"/>
    </source>
</evidence>
<protein>
    <submittedName>
        <fullName evidence="2">Uncharacterized protein</fullName>
    </submittedName>
</protein>
<feature type="transmembrane region" description="Helical" evidence="1">
    <location>
        <begin position="12"/>
        <end position="30"/>
    </location>
</feature>
<comment type="caution">
    <text evidence="2">The sequence shown here is derived from an EMBL/GenBank/DDBJ whole genome shotgun (WGS) entry which is preliminary data.</text>
</comment>
<keyword evidence="1" id="KW-0812">Transmembrane</keyword>